<feature type="domain" description="CinA C-terminal" evidence="1">
    <location>
        <begin position="18"/>
        <end position="162"/>
    </location>
</feature>
<dbReference type="NCBIfam" id="TIGR00199">
    <property type="entry name" value="PncC_domain"/>
    <property type="match status" value="1"/>
</dbReference>
<dbReference type="EC" id="3.5.1.42" evidence="2"/>
<dbReference type="Gene3D" id="3.90.950.20">
    <property type="entry name" value="CinA-like"/>
    <property type="match status" value="1"/>
</dbReference>
<evidence type="ECO:0000313" key="3">
    <source>
        <dbReference type="Proteomes" id="UP000566324"/>
    </source>
</evidence>
<dbReference type="GO" id="GO:0019159">
    <property type="term" value="F:nicotinamide-nucleotide amidase activity"/>
    <property type="evidence" value="ECO:0007669"/>
    <property type="project" value="UniProtKB-EC"/>
</dbReference>
<evidence type="ECO:0000259" key="1">
    <source>
        <dbReference type="Pfam" id="PF02464"/>
    </source>
</evidence>
<dbReference type="InterPro" id="IPR008136">
    <property type="entry name" value="CinA_C"/>
</dbReference>
<evidence type="ECO:0000313" key="2">
    <source>
        <dbReference type="EMBL" id="MBB4630975.1"/>
    </source>
</evidence>
<keyword evidence="2" id="KW-0378">Hydrolase</keyword>
<dbReference type="Pfam" id="PF02464">
    <property type="entry name" value="CinA"/>
    <property type="match status" value="1"/>
</dbReference>
<reference evidence="2 3" key="1">
    <citation type="submission" date="2020-08" db="EMBL/GenBank/DDBJ databases">
        <title>Genomic Encyclopedia of Type Strains, Phase IV (KMG-IV): sequencing the most valuable type-strain genomes for metagenomic binning, comparative biology and taxonomic classification.</title>
        <authorList>
            <person name="Goeker M."/>
        </authorList>
    </citation>
    <scope>NUCLEOTIDE SEQUENCE [LARGE SCALE GENOMIC DNA]</scope>
    <source>
        <strain evidence="2 3">DSM 17328</strain>
    </source>
</reference>
<keyword evidence="3" id="KW-1185">Reference proteome</keyword>
<protein>
    <submittedName>
        <fullName evidence="2">Nicotinamide-nucleotide amidase</fullName>
        <ecNumber evidence="2">3.5.1.42</ecNumber>
    </submittedName>
</protein>
<dbReference type="AlphaFoldDB" id="A0A7W7B0Z1"/>
<dbReference type="RefSeq" id="WP_184064824.1">
    <property type="nucleotide sequence ID" value="NZ_JACHNZ010000004.1"/>
</dbReference>
<organism evidence="2 3">
    <name type="scientific">Sphingosinicella soli</name>
    <dbReference type="NCBI Taxonomy" id="333708"/>
    <lineage>
        <taxon>Bacteria</taxon>
        <taxon>Pseudomonadati</taxon>
        <taxon>Pseudomonadota</taxon>
        <taxon>Alphaproteobacteria</taxon>
        <taxon>Sphingomonadales</taxon>
        <taxon>Sphingosinicellaceae</taxon>
        <taxon>Sphingosinicella</taxon>
    </lineage>
</organism>
<proteinExistence type="predicted"/>
<sequence>MAETLSPALPDALERAVHALLQRLHDAGVRIGTAESCTGGLLASLLTDVSGFGHVFESGLVVYTDAAKQRLLGIDPGLIERHGAVSHEVAVAMAEGLLAISDVDIALAITGFAGPAGEGEEPGLVYLARAGRTTRTVFREEHFGDIGRGATRLKCIEAAIRLADGGITDEHRDGPHVPSHAV</sequence>
<comment type="caution">
    <text evidence="2">The sequence shown here is derived from an EMBL/GenBank/DDBJ whole genome shotgun (WGS) entry which is preliminary data.</text>
</comment>
<name>A0A7W7B0Z1_9SPHN</name>
<dbReference type="Proteomes" id="UP000566324">
    <property type="component" value="Unassembled WGS sequence"/>
</dbReference>
<accession>A0A7W7B0Z1</accession>
<dbReference type="EMBL" id="JACHNZ010000004">
    <property type="protein sequence ID" value="MBB4630975.1"/>
    <property type="molecule type" value="Genomic_DNA"/>
</dbReference>
<dbReference type="SUPFAM" id="SSF142433">
    <property type="entry name" value="CinA-like"/>
    <property type="match status" value="1"/>
</dbReference>
<gene>
    <name evidence="2" type="ORF">GGQ98_000580</name>
</gene>
<dbReference type="InterPro" id="IPR036653">
    <property type="entry name" value="CinA-like_C"/>
</dbReference>